<dbReference type="EMBL" id="JABEZX010000010">
    <property type="protein sequence ID" value="MBA0567937.1"/>
    <property type="molecule type" value="Genomic_DNA"/>
</dbReference>
<dbReference type="AlphaFoldDB" id="A0A7J8MT80"/>
<keyword evidence="3" id="KW-1185">Reference proteome</keyword>
<gene>
    <name evidence="2" type="ORF">Golob_005466</name>
</gene>
<protein>
    <submittedName>
        <fullName evidence="2">Uncharacterized protein</fullName>
    </submittedName>
</protein>
<accession>A0A7J8MT80</accession>
<organism evidence="2 3">
    <name type="scientific">Gossypium lobatum</name>
    <dbReference type="NCBI Taxonomy" id="34289"/>
    <lineage>
        <taxon>Eukaryota</taxon>
        <taxon>Viridiplantae</taxon>
        <taxon>Streptophyta</taxon>
        <taxon>Embryophyta</taxon>
        <taxon>Tracheophyta</taxon>
        <taxon>Spermatophyta</taxon>
        <taxon>Magnoliopsida</taxon>
        <taxon>eudicotyledons</taxon>
        <taxon>Gunneridae</taxon>
        <taxon>Pentapetalae</taxon>
        <taxon>rosids</taxon>
        <taxon>malvids</taxon>
        <taxon>Malvales</taxon>
        <taxon>Malvaceae</taxon>
        <taxon>Malvoideae</taxon>
        <taxon>Gossypium</taxon>
    </lineage>
</organism>
<keyword evidence="1" id="KW-1133">Transmembrane helix</keyword>
<comment type="caution">
    <text evidence="2">The sequence shown here is derived from an EMBL/GenBank/DDBJ whole genome shotgun (WGS) entry which is preliminary data.</text>
</comment>
<proteinExistence type="predicted"/>
<evidence type="ECO:0000313" key="2">
    <source>
        <dbReference type="EMBL" id="MBA0567937.1"/>
    </source>
</evidence>
<reference evidence="2 3" key="1">
    <citation type="journal article" date="2019" name="Genome Biol. Evol.">
        <title>Insights into the evolution of the New World diploid cottons (Gossypium, subgenus Houzingenia) based on genome sequencing.</title>
        <authorList>
            <person name="Grover C.E."/>
            <person name="Arick M.A. 2nd"/>
            <person name="Thrash A."/>
            <person name="Conover J.L."/>
            <person name="Sanders W.S."/>
            <person name="Peterson D.G."/>
            <person name="Frelichowski J.E."/>
            <person name="Scheffler J.A."/>
            <person name="Scheffler B.E."/>
            <person name="Wendel J.F."/>
        </authorList>
    </citation>
    <scope>NUCLEOTIDE SEQUENCE [LARGE SCALE GENOMIC DNA]</scope>
    <source>
        <strain evidence="2">157</strain>
        <tissue evidence="2">Leaf</tissue>
    </source>
</reference>
<sequence>MKFLPRATTILRSLSCTLPGSLRVILIFTSWSLLHLLLLKYTLTWLHSNSMRLSLRQQPVSPFQMMMMMHLN</sequence>
<feature type="transmembrane region" description="Helical" evidence="1">
    <location>
        <begin position="20"/>
        <end position="43"/>
    </location>
</feature>
<keyword evidence="1" id="KW-0472">Membrane</keyword>
<feature type="non-terminal residue" evidence="2">
    <location>
        <position position="1"/>
    </location>
</feature>
<evidence type="ECO:0000313" key="3">
    <source>
        <dbReference type="Proteomes" id="UP000593572"/>
    </source>
</evidence>
<evidence type="ECO:0000256" key="1">
    <source>
        <dbReference type="SAM" id="Phobius"/>
    </source>
</evidence>
<name>A0A7J8MT80_9ROSI</name>
<keyword evidence="1" id="KW-0812">Transmembrane</keyword>
<dbReference type="Proteomes" id="UP000593572">
    <property type="component" value="Unassembled WGS sequence"/>
</dbReference>